<dbReference type="InterPro" id="IPR006574">
    <property type="entry name" value="PRY"/>
</dbReference>
<feature type="domain" description="SPRY-associated" evidence="1">
    <location>
        <begin position="494"/>
        <end position="545"/>
    </location>
</feature>
<evidence type="ECO:0000313" key="3">
    <source>
        <dbReference type="Proteomes" id="UP000261620"/>
    </source>
</evidence>
<accession>A0A3Q3W280</accession>
<dbReference type="InterPro" id="IPR052090">
    <property type="entry name" value="Cytolytic_pore-forming_toxin"/>
</dbReference>
<dbReference type="Ensembl" id="ENSMMOT00000010386.1">
    <property type="protein sequence ID" value="ENSMMOP00000010206.1"/>
    <property type="gene ID" value="ENSMMOG00000006853.1"/>
</dbReference>
<dbReference type="InterPro" id="IPR043136">
    <property type="entry name" value="B30.2/SPRY_sf"/>
</dbReference>
<dbReference type="Pfam" id="PF18078">
    <property type="entry name" value="Thioredoxin_11"/>
    <property type="match status" value="1"/>
</dbReference>
<dbReference type="InterPro" id="IPR003879">
    <property type="entry name" value="Butyrophylin_SPRY"/>
</dbReference>
<dbReference type="Pfam" id="PF21109">
    <property type="entry name" value="Stonustoxin_helical"/>
    <property type="match status" value="1"/>
</dbReference>
<keyword evidence="3" id="KW-1185">Reference proteome</keyword>
<dbReference type="STRING" id="94237.ENSMMOP00000010206"/>
<dbReference type="Pfam" id="PF13765">
    <property type="entry name" value="PRY"/>
    <property type="match status" value="1"/>
</dbReference>
<dbReference type="SUPFAM" id="SSF49899">
    <property type="entry name" value="Concanavalin A-like lectins/glucanases"/>
    <property type="match status" value="1"/>
</dbReference>
<protein>
    <recommendedName>
        <fullName evidence="1">SPRY-associated domain-containing protein</fullName>
    </recommendedName>
</protein>
<dbReference type="InterPro" id="IPR056072">
    <property type="entry name" value="SNTX_MACPF/CDC-like_dom"/>
</dbReference>
<dbReference type="InterPro" id="IPR013320">
    <property type="entry name" value="ConA-like_dom_sf"/>
</dbReference>
<dbReference type="SMART" id="SM00589">
    <property type="entry name" value="PRY"/>
    <property type="match status" value="1"/>
</dbReference>
<dbReference type="InterPro" id="IPR040581">
    <property type="entry name" value="Thioredoxin_11"/>
</dbReference>
<dbReference type="PANTHER" id="PTHR31594:SF16">
    <property type="entry name" value="SI:CH211-281L24.3"/>
    <property type="match status" value="1"/>
</dbReference>
<proteinExistence type="predicted"/>
<dbReference type="Proteomes" id="UP000261620">
    <property type="component" value="Unplaced"/>
</dbReference>
<name>A0A3Q3W280_MOLML</name>
<dbReference type="Pfam" id="PF24674">
    <property type="entry name" value="MACPF_SNTX"/>
    <property type="match status" value="1"/>
</dbReference>
<evidence type="ECO:0000259" key="1">
    <source>
        <dbReference type="SMART" id="SM00589"/>
    </source>
</evidence>
<dbReference type="PRINTS" id="PR01407">
    <property type="entry name" value="BUTYPHLNCDUF"/>
</dbReference>
<dbReference type="AlphaFoldDB" id="A0A3Q3W280"/>
<reference evidence="2" key="1">
    <citation type="submission" date="2025-08" db="UniProtKB">
        <authorList>
            <consortium name="Ensembl"/>
        </authorList>
    </citation>
    <scope>IDENTIFICATION</scope>
</reference>
<dbReference type="Gene3D" id="2.60.120.920">
    <property type="match status" value="1"/>
</dbReference>
<sequence length="671" mass="76498">RSSLTEVFAALGRPFTLGMLYDVRKDELIPGLMLWDENTLTKNTVVSEQNSSESEISASDTIGSKSSLLDVDASLKASFLCGLMSVEGSANYLNDNKKFKNQSRVTLQYKATTNFKQLSMTHLDTMDIQQKEVIEKGSATHVVTGILYGANAFFVFDSEKLEASNVQNIQGTMEALTNKIPSFSFKGKVNMKLTDEENALTNKFSCKFYGDLILESNPATFQEAVKTYVELPHLLGEKGQNSVPLKVWLMPLKNLDFSNAEPKKQISVGLVTKVQDTFEDLKQIGMRCNELLVDQVVQNFPHIQERLNRFQTLCINYASNLQETMKKKLPSIREGKEDEMSGINLFSADRVKSPFSQDKLTEWLDHKEREINVIRSCVEIMEGIKILQSQSELDSEVLSPGVDQALCFVFTSIQNADPCLDAMAKYLHTPQLYQPNEEPWYYSDDVVIKMREKAETLYKFANAQKNNSRLHFRIATIANKKYTGATIYRYIKAACDLTLDPDMVNNHLTLSEGNKKVTYGEKQTHPDCPERFDVECQLLYKRSLTDILVFVSYIGIKRKEECNIAFDNKSWCFFLHFDHFKVIELFAWLNKIKWDIPVTSEVFKNVGVFLDWHAGTLSFSRVSSDTLCHLHTFHTTFTEPVYPGFAICPHEGNYARLNHLYICNLWHSEGT</sequence>
<dbReference type="PANTHER" id="PTHR31594">
    <property type="entry name" value="AIG1-TYPE G DOMAIN-CONTAINING PROTEIN"/>
    <property type="match status" value="1"/>
</dbReference>
<evidence type="ECO:0000313" key="2">
    <source>
        <dbReference type="Ensembl" id="ENSMMOP00000010206.1"/>
    </source>
</evidence>
<dbReference type="InterPro" id="IPR048997">
    <property type="entry name" value="Stonustoxin-like_helical"/>
</dbReference>
<reference evidence="2" key="2">
    <citation type="submission" date="2025-09" db="UniProtKB">
        <authorList>
            <consortium name="Ensembl"/>
        </authorList>
    </citation>
    <scope>IDENTIFICATION</scope>
</reference>
<organism evidence="2 3">
    <name type="scientific">Mola mola</name>
    <name type="common">Ocean sunfish</name>
    <name type="synonym">Tetraodon mola</name>
    <dbReference type="NCBI Taxonomy" id="94237"/>
    <lineage>
        <taxon>Eukaryota</taxon>
        <taxon>Metazoa</taxon>
        <taxon>Chordata</taxon>
        <taxon>Craniata</taxon>
        <taxon>Vertebrata</taxon>
        <taxon>Euteleostomi</taxon>
        <taxon>Actinopterygii</taxon>
        <taxon>Neopterygii</taxon>
        <taxon>Teleostei</taxon>
        <taxon>Neoteleostei</taxon>
        <taxon>Acanthomorphata</taxon>
        <taxon>Eupercaria</taxon>
        <taxon>Tetraodontiformes</taxon>
        <taxon>Molidae</taxon>
        <taxon>Mola</taxon>
    </lineage>
</organism>